<feature type="non-terminal residue" evidence="2">
    <location>
        <position position="1"/>
    </location>
</feature>
<dbReference type="SUPFAM" id="SSF55781">
    <property type="entry name" value="GAF domain-like"/>
    <property type="match status" value="1"/>
</dbReference>
<dbReference type="InterPro" id="IPR029016">
    <property type="entry name" value="GAF-like_dom_sf"/>
</dbReference>
<evidence type="ECO:0000313" key="2">
    <source>
        <dbReference type="EMBL" id="KAL3272583.1"/>
    </source>
</evidence>
<proteinExistence type="predicted"/>
<feature type="domain" description="GAF" evidence="1">
    <location>
        <begin position="11"/>
        <end position="103"/>
    </location>
</feature>
<sequence length="106" mass="11595">VKDICNELEVRSLCHKILQNVSMLLHADRGSLFLVQGERGGGCTPLPPGGKLPRGRCLVSKLFDVCSRSTLTEMEKKDEIRIPWGTGIVGYVAESGEPVNIPDAYQ</sequence>
<evidence type="ECO:0000259" key="1">
    <source>
        <dbReference type="Pfam" id="PF01590"/>
    </source>
</evidence>
<accession>A0ABD2N1C6</accession>
<gene>
    <name evidence="2" type="ORF">HHI36_014053</name>
</gene>
<protein>
    <recommendedName>
        <fullName evidence="1">GAF domain-containing protein</fullName>
    </recommendedName>
</protein>
<reference evidence="2 3" key="1">
    <citation type="journal article" date="2021" name="BMC Biol.">
        <title>Horizontally acquired antibacterial genes associated with adaptive radiation of ladybird beetles.</title>
        <authorList>
            <person name="Li H.S."/>
            <person name="Tang X.F."/>
            <person name="Huang Y.H."/>
            <person name="Xu Z.Y."/>
            <person name="Chen M.L."/>
            <person name="Du X.Y."/>
            <person name="Qiu B.Y."/>
            <person name="Chen P.T."/>
            <person name="Zhang W."/>
            <person name="Slipinski A."/>
            <person name="Escalona H.E."/>
            <person name="Waterhouse R.M."/>
            <person name="Zwick A."/>
            <person name="Pang H."/>
        </authorList>
    </citation>
    <scope>NUCLEOTIDE SEQUENCE [LARGE SCALE GENOMIC DNA]</scope>
    <source>
        <strain evidence="2">SYSU2018</strain>
    </source>
</reference>
<organism evidence="2 3">
    <name type="scientific">Cryptolaemus montrouzieri</name>
    <dbReference type="NCBI Taxonomy" id="559131"/>
    <lineage>
        <taxon>Eukaryota</taxon>
        <taxon>Metazoa</taxon>
        <taxon>Ecdysozoa</taxon>
        <taxon>Arthropoda</taxon>
        <taxon>Hexapoda</taxon>
        <taxon>Insecta</taxon>
        <taxon>Pterygota</taxon>
        <taxon>Neoptera</taxon>
        <taxon>Endopterygota</taxon>
        <taxon>Coleoptera</taxon>
        <taxon>Polyphaga</taxon>
        <taxon>Cucujiformia</taxon>
        <taxon>Coccinelloidea</taxon>
        <taxon>Coccinellidae</taxon>
        <taxon>Scymninae</taxon>
        <taxon>Scymnini</taxon>
        <taxon>Cryptolaemus</taxon>
    </lineage>
</organism>
<name>A0ABD2N1C6_9CUCU</name>
<dbReference type="InterPro" id="IPR003018">
    <property type="entry name" value="GAF"/>
</dbReference>
<dbReference type="Proteomes" id="UP001516400">
    <property type="component" value="Unassembled WGS sequence"/>
</dbReference>
<dbReference type="Gene3D" id="3.30.450.40">
    <property type="match status" value="1"/>
</dbReference>
<dbReference type="EMBL" id="JABFTP020000062">
    <property type="protein sequence ID" value="KAL3272583.1"/>
    <property type="molecule type" value="Genomic_DNA"/>
</dbReference>
<dbReference type="Pfam" id="PF01590">
    <property type="entry name" value="GAF"/>
    <property type="match status" value="1"/>
</dbReference>
<keyword evidence="3" id="KW-1185">Reference proteome</keyword>
<comment type="caution">
    <text evidence="2">The sequence shown here is derived from an EMBL/GenBank/DDBJ whole genome shotgun (WGS) entry which is preliminary data.</text>
</comment>
<evidence type="ECO:0000313" key="3">
    <source>
        <dbReference type="Proteomes" id="UP001516400"/>
    </source>
</evidence>
<feature type="non-terminal residue" evidence="2">
    <location>
        <position position="106"/>
    </location>
</feature>
<dbReference type="AlphaFoldDB" id="A0ABD2N1C6"/>